<evidence type="ECO:0000313" key="1">
    <source>
        <dbReference type="EMBL" id="QIS09800.1"/>
    </source>
</evidence>
<dbReference type="EMBL" id="CP046172">
    <property type="protein sequence ID" value="QIS09800.1"/>
    <property type="molecule type" value="Genomic_DNA"/>
</dbReference>
<evidence type="ECO:0008006" key="3">
    <source>
        <dbReference type="Google" id="ProtNLM"/>
    </source>
</evidence>
<name>A0A6G9Y9J8_9NOCA</name>
<keyword evidence="2" id="KW-1185">Reference proteome</keyword>
<gene>
    <name evidence="1" type="ORF">F5544_09500</name>
</gene>
<dbReference type="Proteomes" id="UP000503540">
    <property type="component" value="Chromosome"/>
</dbReference>
<reference evidence="1 2" key="1">
    <citation type="journal article" date="2019" name="ACS Chem. Biol.">
        <title>Identification and Mobilization of a Cryptic Antibiotic Biosynthesis Gene Locus from a Human-Pathogenic Nocardia Isolate.</title>
        <authorList>
            <person name="Herisse M."/>
            <person name="Ishida K."/>
            <person name="Porter J.L."/>
            <person name="Howden B."/>
            <person name="Hertweck C."/>
            <person name="Stinear T.P."/>
            <person name="Pidot S.J."/>
        </authorList>
    </citation>
    <scope>NUCLEOTIDE SEQUENCE [LARGE SCALE GENOMIC DNA]</scope>
    <source>
        <strain evidence="1 2">AUSMDU00012717</strain>
    </source>
</reference>
<accession>A0A6G9Y9J8</accession>
<dbReference type="KEGG" id="nah:F5544_09500"/>
<proteinExistence type="predicted"/>
<sequence>MESIKGRPGRVRGRILRIHQVSARTGHSPDRIRHLRVRGHELYDLAWKAGGAQNSPLLFDEADVDEWVAGKKTPLEQDSE</sequence>
<dbReference type="RefSeq" id="WP_167472854.1">
    <property type="nucleotide sequence ID" value="NZ_CP046172.1"/>
</dbReference>
<protein>
    <recommendedName>
        <fullName evidence="3">DNA-binding protein</fullName>
    </recommendedName>
</protein>
<organism evidence="1 2">
    <name type="scientific">Nocardia arthritidis</name>
    <dbReference type="NCBI Taxonomy" id="228602"/>
    <lineage>
        <taxon>Bacteria</taxon>
        <taxon>Bacillati</taxon>
        <taxon>Actinomycetota</taxon>
        <taxon>Actinomycetes</taxon>
        <taxon>Mycobacteriales</taxon>
        <taxon>Nocardiaceae</taxon>
        <taxon>Nocardia</taxon>
    </lineage>
</organism>
<evidence type="ECO:0000313" key="2">
    <source>
        <dbReference type="Proteomes" id="UP000503540"/>
    </source>
</evidence>
<dbReference type="AlphaFoldDB" id="A0A6G9Y9J8"/>